<keyword evidence="7" id="KW-1185">Reference proteome</keyword>
<evidence type="ECO:0000256" key="2">
    <source>
        <dbReference type="ARBA" id="ARBA00023082"/>
    </source>
</evidence>
<sequence length="308" mass="36240">MTKKKRITRDKGVDILLTNEELVEKIKQGIDASRNLELLYKQNEQYIRKIANRYRGYAEIEDLMQEGYFGLYEAVQRYENEHEVLFMSYAGFWIAQAIKRYIENSGRSLRLPVHLHELIYKYKRIVNAYMSQLGRNPTDKELCRHLRISPNRLKNLERYIYEYGQIESLDEPVNSSEDGDLLVCDTVPDSTNIENEVVNKIIEQDLKTGLWQIVEKNTTEEENQVILYRFKNNLTLKATGDNIGKTIERARQLENSALKKLRRSRIIRELEERYAISYSQAYKGSLSSFRYSWMSSTEKAAFTKMGVD</sequence>
<proteinExistence type="predicted"/>
<evidence type="ECO:0000256" key="4">
    <source>
        <dbReference type="ARBA" id="ARBA00023163"/>
    </source>
</evidence>
<gene>
    <name evidence="6" type="ORF">H0486_18160</name>
</gene>
<dbReference type="GO" id="GO:0006352">
    <property type="term" value="P:DNA-templated transcription initiation"/>
    <property type="evidence" value="ECO:0007669"/>
    <property type="project" value="InterPro"/>
</dbReference>
<organism evidence="6 7">
    <name type="scientific">Variimorphobacter saccharofermentans</name>
    <dbReference type="NCBI Taxonomy" id="2755051"/>
    <lineage>
        <taxon>Bacteria</taxon>
        <taxon>Bacillati</taxon>
        <taxon>Bacillota</taxon>
        <taxon>Clostridia</taxon>
        <taxon>Lachnospirales</taxon>
        <taxon>Lachnospiraceae</taxon>
        <taxon>Variimorphobacter</taxon>
    </lineage>
</organism>
<dbReference type="InterPro" id="IPR050239">
    <property type="entry name" value="Sigma-70_RNA_pol_init_factors"/>
</dbReference>
<dbReference type="InterPro" id="IPR013324">
    <property type="entry name" value="RNA_pol_sigma_r3/r4-like"/>
</dbReference>
<reference evidence="6 7" key="1">
    <citation type="submission" date="2020-07" db="EMBL/GenBank/DDBJ databases">
        <title>Characterization and genome sequencing of isolate MD1, a novel member within the family Lachnospiraceae.</title>
        <authorList>
            <person name="Rettenmaier R."/>
            <person name="Di Bello L."/>
            <person name="Zinser C."/>
            <person name="Scheitz K."/>
            <person name="Liebl W."/>
            <person name="Zverlov V."/>
        </authorList>
    </citation>
    <scope>NUCLEOTIDE SEQUENCE [LARGE SCALE GENOMIC DNA]</scope>
    <source>
        <strain evidence="6 7">MD1</strain>
    </source>
</reference>
<dbReference type="PRINTS" id="PR00046">
    <property type="entry name" value="SIGMA70FCT"/>
</dbReference>
<evidence type="ECO:0000259" key="5">
    <source>
        <dbReference type="PROSITE" id="PS00715"/>
    </source>
</evidence>
<feature type="domain" description="RNA polymerase sigma-70" evidence="5">
    <location>
        <begin position="62"/>
        <end position="75"/>
    </location>
</feature>
<dbReference type="GO" id="GO:0016987">
    <property type="term" value="F:sigma factor activity"/>
    <property type="evidence" value="ECO:0007669"/>
    <property type="project" value="UniProtKB-KW"/>
</dbReference>
<dbReference type="GO" id="GO:0003677">
    <property type="term" value="F:DNA binding"/>
    <property type="evidence" value="ECO:0007669"/>
    <property type="project" value="UniProtKB-KW"/>
</dbReference>
<dbReference type="SUPFAM" id="SSF88659">
    <property type="entry name" value="Sigma3 and sigma4 domains of RNA polymerase sigma factors"/>
    <property type="match status" value="2"/>
</dbReference>
<dbReference type="AlphaFoldDB" id="A0A839K4F8"/>
<accession>A0A839K4F8</accession>
<dbReference type="EMBL" id="JACEGA010000002">
    <property type="protein sequence ID" value="MBB2184783.1"/>
    <property type="molecule type" value="Genomic_DNA"/>
</dbReference>
<dbReference type="PANTHER" id="PTHR30603">
    <property type="entry name" value="RNA POLYMERASE SIGMA FACTOR RPO"/>
    <property type="match status" value="1"/>
</dbReference>
<dbReference type="InterPro" id="IPR007627">
    <property type="entry name" value="RNA_pol_sigma70_r2"/>
</dbReference>
<evidence type="ECO:0000313" key="7">
    <source>
        <dbReference type="Proteomes" id="UP000574276"/>
    </source>
</evidence>
<keyword evidence="1" id="KW-0805">Transcription regulation</keyword>
<dbReference type="PANTHER" id="PTHR30603:SF47">
    <property type="entry name" value="RNA POLYMERASE SIGMA FACTOR SIGD, CHLOROPLASTIC"/>
    <property type="match status" value="1"/>
</dbReference>
<dbReference type="Proteomes" id="UP000574276">
    <property type="component" value="Unassembled WGS sequence"/>
</dbReference>
<keyword evidence="2" id="KW-0731">Sigma factor</keyword>
<protein>
    <submittedName>
        <fullName evidence="6">Sigma-70 family RNA polymerase sigma factor</fullName>
    </submittedName>
</protein>
<dbReference type="NCBIfam" id="TIGR02937">
    <property type="entry name" value="sigma70-ECF"/>
    <property type="match status" value="1"/>
</dbReference>
<evidence type="ECO:0000256" key="1">
    <source>
        <dbReference type="ARBA" id="ARBA00023015"/>
    </source>
</evidence>
<dbReference type="InterPro" id="IPR013325">
    <property type="entry name" value="RNA_pol_sigma_r2"/>
</dbReference>
<name>A0A839K4F8_9FIRM</name>
<dbReference type="InterPro" id="IPR000943">
    <property type="entry name" value="RNA_pol_sigma70"/>
</dbReference>
<dbReference type="Pfam" id="PF04542">
    <property type="entry name" value="Sigma70_r2"/>
    <property type="match status" value="1"/>
</dbReference>
<keyword evidence="4" id="KW-0804">Transcription</keyword>
<dbReference type="Gene3D" id="1.20.120.1810">
    <property type="match status" value="1"/>
</dbReference>
<evidence type="ECO:0000256" key="3">
    <source>
        <dbReference type="ARBA" id="ARBA00023125"/>
    </source>
</evidence>
<dbReference type="PROSITE" id="PS00715">
    <property type="entry name" value="SIGMA70_1"/>
    <property type="match status" value="1"/>
</dbReference>
<dbReference type="Pfam" id="PF04539">
    <property type="entry name" value="Sigma70_r3"/>
    <property type="match status" value="1"/>
</dbReference>
<dbReference type="Gene3D" id="1.10.10.10">
    <property type="entry name" value="Winged helix-like DNA-binding domain superfamily/Winged helix DNA-binding domain"/>
    <property type="match status" value="2"/>
</dbReference>
<dbReference type="InterPro" id="IPR007624">
    <property type="entry name" value="RNA_pol_sigma70_r3"/>
</dbReference>
<dbReference type="Pfam" id="PF04545">
    <property type="entry name" value="Sigma70_r4"/>
    <property type="match status" value="1"/>
</dbReference>
<dbReference type="InterPro" id="IPR007630">
    <property type="entry name" value="RNA_pol_sigma70_r4"/>
</dbReference>
<keyword evidence="3" id="KW-0238">DNA-binding</keyword>
<dbReference type="InterPro" id="IPR014284">
    <property type="entry name" value="RNA_pol_sigma-70_dom"/>
</dbReference>
<comment type="caution">
    <text evidence="6">The sequence shown here is derived from an EMBL/GenBank/DDBJ whole genome shotgun (WGS) entry which is preliminary data.</text>
</comment>
<dbReference type="RefSeq" id="WP_228354491.1">
    <property type="nucleotide sequence ID" value="NZ_JACEGA010000002.1"/>
</dbReference>
<dbReference type="SUPFAM" id="SSF88946">
    <property type="entry name" value="Sigma2 domain of RNA polymerase sigma factors"/>
    <property type="match status" value="1"/>
</dbReference>
<evidence type="ECO:0000313" key="6">
    <source>
        <dbReference type="EMBL" id="MBB2184783.1"/>
    </source>
</evidence>
<dbReference type="InterPro" id="IPR036388">
    <property type="entry name" value="WH-like_DNA-bd_sf"/>
</dbReference>